<organism evidence="1 2">
    <name type="scientific">Brassica cretica</name>
    <name type="common">Mustard</name>
    <dbReference type="NCBI Taxonomy" id="69181"/>
    <lineage>
        <taxon>Eukaryota</taxon>
        <taxon>Viridiplantae</taxon>
        <taxon>Streptophyta</taxon>
        <taxon>Embryophyta</taxon>
        <taxon>Tracheophyta</taxon>
        <taxon>Spermatophyta</taxon>
        <taxon>Magnoliopsida</taxon>
        <taxon>eudicotyledons</taxon>
        <taxon>Gunneridae</taxon>
        <taxon>Pentapetalae</taxon>
        <taxon>rosids</taxon>
        <taxon>malvids</taxon>
        <taxon>Brassicales</taxon>
        <taxon>Brassicaceae</taxon>
        <taxon>Brassiceae</taxon>
        <taxon>Brassica</taxon>
    </lineage>
</organism>
<reference evidence="1" key="1">
    <citation type="submission" date="2019-12" db="EMBL/GenBank/DDBJ databases">
        <title>Genome sequencing and annotation of Brassica cretica.</title>
        <authorList>
            <person name="Studholme D.J."/>
            <person name="Sarris P.F."/>
        </authorList>
    </citation>
    <scope>NUCLEOTIDE SEQUENCE</scope>
    <source>
        <strain evidence="1">PFS-001/15</strain>
        <tissue evidence="1">Leaf</tissue>
    </source>
</reference>
<evidence type="ECO:0000313" key="2">
    <source>
        <dbReference type="Proteomes" id="UP000712281"/>
    </source>
</evidence>
<name>A0A8S9HJ94_BRACR</name>
<dbReference type="EMBL" id="QGKW02001940">
    <property type="protein sequence ID" value="KAF2555678.1"/>
    <property type="molecule type" value="Genomic_DNA"/>
</dbReference>
<comment type="caution">
    <text evidence="1">The sequence shown here is derived from an EMBL/GenBank/DDBJ whole genome shotgun (WGS) entry which is preliminary data.</text>
</comment>
<evidence type="ECO:0000313" key="1">
    <source>
        <dbReference type="EMBL" id="KAF2555678.1"/>
    </source>
</evidence>
<proteinExistence type="predicted"/>
<sequence>MSSSRYRTKGVIQVSSSSMAEISSFCGSTRVAGHWRTNKGMLIWVCVLRADRKLARASAWRTTTPVVSLTSLLNLTREIAFRIRAFSSSPRPWYAVWKMILLELPLSTGIRLTRQFAIVSEMMRASWCGTKTPSRSSSVIVISLVSGYSNLTLSELPHTTRAFS</sequence>
<protein>
    <submittedName>
        <fullName evidence="1">Uncharacterized protein</fullName>
    </submittedName>
</protein>
<gene>
    <name evidence="1" type="ORF">F2Q68_00015455</name>
</gene>
<dbReference type="AlphaFoldDB" id="A0A8S9HJ94"/>
<dbReference type="Proteomes" id="UP000712281">
    <property type="component" value="Unassembled WGS sequence"/>
</dbReference>
<accession>A0A8S9HJ94</accession>